<name>A0ABT7VVU8_9GAMM</name>
<feature type="non-terminal residue" evidence="2">
    <location>
        <position position="66"/>
    </location>
</feature>
<accession>A0ABT7VVU8</accession>
<dbReference type="InterPro" id="IPR000595">
    <property type="entry name" value="cNMP-bd_dom"/>
</dbReference>
<feature type="domain" description="Cyclic nucleotide-binding" evidence="1">
    <location>
        <begin position="15"/>
        <end position="66"/>
    </location>
</feature>
<evidence type="ECO:0000313" key="3">
    <source>
        <dbReference type="Proteomes" id="UP001171945"/>
    </source>
</evidence>
<sequence length="66" mass="7613">MSILEQKAFISHIPPFDKLQEPELKTVVDAMDIAYFKKGEYLIRQDTSPDALYIIIKGVVQETRDD</sequence>
<protein>
    <recommendedName>
        <fullName evidence="1">Cyclic nucleotide-binding domain-containing protein</fullName>
    </recommendedName>
</protein>
<organism evidence="2 3">
    <name type="scientific">Candidatus Marithioploca araucensis</name>
    <dbReference type="NCBI Taxonomy" id="70273"/>
    <lineage>
        <taxon>Bacteria</taxon>
        <taxon>Pseudomonadati</taxon>
        <taxon>Pseudomonadota</taxon>
        <taxon>Gammaproteobacteria</taxon>
        <taxon>Thiotrichales</taxon>
        <taxon>Thiotrichaceae</taxon>
        <taxon>Candidatus Marithioploca</taxon>
    </lineage>
</organism>
<reference evidence="2" key="1">
    <citation type="submission" date="2023-06" db="EMBL/GenBank/DDBJ databases">
        <title>Uncultivated large filamentous bacteria from sulfidic sediments reveal new species and different genomic features in energy metabolism and defense.</title>
        <authorList>
            <person name="Fonseca A."/>
        </authorList>
    </citation>
    <scope>NUCLEOTIDE SEQUENCE</scope>
    <source>
        <strain evidence="2">HSG4</strain>
    </source>
</reference>
<dbReference type="PROSITE" id="PS50042">
    <property type="entry name" value="CNMP_BINDING_3"/>
    <property type="match status" value="1"/>
</dbReference>
<dbReference type="Gene3D" id="2.60.120.10">
    <property type="entry name" value="Jelly Rolls"/>
    <property type="match status" value="1"/>
</dbReference>
<dbReference type="SUPFAM" id="SSF51206">
    <property type="entry name" value="cAMP-binding domain-like"/>
    <property type="match status" value="1"/>
</dbReference>
<evidence type="ECO:0000259" key="1">
    <source>
        <dbReference type="PROSITE" id="PS50042"/>
    </source>
</evidence>
<proteinExistence type="predicted"/>
<keyword evidence="3" id="KW-1185">Reference proteome</keyword>
<evidence type="ECO:0000313" key="2">
    <source>
        <dbReference type="EMBL" id="MDM8563702.1"/>
    </source>
</evidence>
<dbReference type="InterPro" id="IPR018490">
    <property type="entry name" value="cNMP-bd_dom_sf"/>
</dbReference>
<comment type="caution">
    <text evidence="2">The sequence shown here is derived from an EMBL/GenBank/DDBJ whole genome shotgun (WGS) entry which is preliminary data.</text>
</comment>
<dbReference type="Proteomes" id="UP001171945">
    <property type="component" value="Unassembled WGS sequence"/>
</dbReference>
<dbReference type="EMBL" id="JAUCGM010000818">
    <property type="protein sequence ID" value="MDM8563702.1"/>
    <property type="molecule type" value="Genomic_DNA"/>
</dbReference>
<dbReference type="InterPro" id="IPR014710">
    <property type="entry name" value="RmlC-like_jellyroll"/>
</dbReference>
<dbReference type="CDD" id="cd00038">
    <property type="entry name" value="CAP_ED"/>
    <property type="match status" value="1"/>
</dbReference>
<gene>
    <name evidence="2" type="ORF">QUF54_10150</name>
</gene>